<keyword evidence="2" id="KW-1185">Reference proteome</keyword>
<proteinExistence type="predicted"/>
<dbReference type="AlphaFoldDB" id="A0A517TAD1"/>
<dbReference type="EMBL" id="CP036316">
    <property type="protein sequence ID" value="QDT65325.1"/>
    <property type="molecule type" value="Genomic_DNA"/>
</dbReference>
<accession>A0A517TAD1</accession>
<protein>
    <submittedName>
        <fullName evidence="1">Uncharacterized protein</fullName>
    </submittedName>
</protein>
<sequence length="184" mass="20321">MIWPGIPLSSSIRVKIGDPIVIVQPDGTRIETKVRGIEMASGSSPDRSFIPILVDQSLQKVDLPLGSEIHFNATTASEFTYTIDGLSFSQFASDFLTVGDDKHLRFGWSAVSIHPAKPTGLQTIAYEFRDYVMEGFVSYLIRIQTQSALINFRVGLLGLNRDQYVKPQLDHCFSQAGIAARQGT</sequence>
<organism evidence="1 2">
    <name type="scientific">Calycomorphotria hydatis</name>
    <dbReference type="NCBI Taxonomy" id="2528027"/>
    <lineage>
        <taxon>Bacteria</taxon>
        <taxon>Pseudomonadati</taxon>
        <taxon>Planctomycetota</taxon>
        <taxon>Planctomycetia</taxon>
        <taxon>Planctomycetales</taxon>
        <taxon>Planctomycetaceae</taxon>
        <taxon>Calycomorphotria</taxon>
    </lineage>
</organism>
<evidence type="ECO:0000313" key="2">
    <source>
        <dbReference type="Proteomes" id="UP000319976"/>
    </source>
</evidence>
<dbReference type="KEGG" id="chya:V22_25740"/>
<name>A0A517TAD1_9PLAN</name>
<gene>
    <name evidence="1" type="ORF">V22_25740</name>
</gene>
<evidence type="ECO:0000313" key="1">
    <source>
        <dbReference type="EMBL" id="QDT65325.1"/>
    </source>
</evidence>
<dbReference type="Proteomes" id="UP000319976">
    <property type="component" value="Chromosome"/>
</dbReference>
<reference evidence="1 2" key="1">
    <citation type="submission" date="2019-02" db="EMBL/GenBank/DDBJ databases">
        <title>Deep-cultivation of Planctomycetes and their phenomic and genomic characterization uncovers novel biology.</title>
        <authorList>
            <person name="Wiegand S."/>
            <person name="Jogler M."/>
            <person name="Boedeker C."/>
            <person name="Pinto D."/>
            <person name="Vollmers J."/>
            <person name="Rivas-Marin E."/>
            <person name="Kohn T."/>
            <person name="Peeters S.H."/>
            <person name="Heuer A."/>
            <person name="Rast P."/>
            <person name="Oberbeckmann S."/>
            <person name="Bunk B."/>
            <person name="Jeske O."/>
            <person name="Meyerdierks A."/>
            <person name="Storesund J.E."/>
            <person name="Kallscheuer N."/>
            <person name="Luecker S."/>
            <person name="Lage O.M."/>
            <person name="Pohl T."/>
            <person name="Merkel B.J."/>
            <person name="Hornburger P."/>
            <person name="Mueller R.-W."/>
            <person name="Bruemmer F."/>
            <person name="Labrenz M."/>
            <person name="Spormann A.M."/>
            <person name="Op den Camp H."/>
            <person name="Overmann J."/>
            <person name="Amann R."/>
            <person name="Jetten M.S.M."/>
            <person name="Mascher T."/>
            <person name="Medema M.H."/>
            <person name="Devos D.P."/>
            <person name="Kaster A.-K."/>
            <person name="Ovreas L."/>
            <person name="Rohde M."/>
            <person name="Galperin M.Y."/>
            <person name="Jogler C."/>
        </authorList>
    </citation>
    <scope>NUCLEOTIDE SEQUENCE [LARGE SCALE GENOMIC DNA]</scope>
    <source>
        <strain evidence="1 2">V22</strain>
    </source>
</reference>